<proteinExistence type="predicted"/>
<organism evidence="1">
    <name type="scientific">Leptolyngbya sp. NK1-12</name>
    <dbReference type="NCBI Taxonomy" id="2547451"/>
    <lineage>
        <taxon>Bacteria</taxon>
        <taxon>Bacillati</taxon>
        <taxon>Cyanobacteriota</taxon>
        <taxon>Cyanophyceae</taxon>
        <taxon>Leptolyngbyales</taxon>
        <taxon>Leptolyngbyaceae</taxon>
        <taxon>Leptolyngbya group</taxon>
        <taxon>Leptolyngbya</taxon>
    </lineage>
</organism>
<dbReference type="AlphaFoldDB" id="A0AA96WH54"/>
<reference evidence="1" key="1">
    <citation type="submission" date="2020-05" db="EMBL/GenBank/DDBJ databases">
        <authorList>
            <person name="Zhu T."/>
            <person name="Keshari N."/>
            <person name="Lu X."/>
        </authorList>
    </citation>
    <scope>NUCLEOTIDE SEQUENCE</scope>
    <source>
        <strain evidence="1">NK1-12</strain>
    </source>
</reference>
<dbReference type="RefSeq" id="WP_316430351.1">
    <property type="nucleotide sequence ID" value="NZ_CP053586.1"/>
</dbReference>
<protein>
    <submittedName>
        <fullName evidence="1">Uncharacterized protein</fullName>
    </submittedName>
</protein>
<gene>
    <name evidence="1" type="ORF">HJG54_17750</name>
</gene>
<evidence type="ECO:0000313" key="1">
    <source>
        <dbReference type="EMBL" id="WNZ24515.1"/>
    </source>
</evidence>
<sequence length="112" mass="12467">MAKAHIALNLPVVSEWEDESNFSFDTLWQQGEPYAYSPPLNENTVVNTSIVVYVFDGRSDGFSGSGGFNPFGHAAISVDGVFYNYSGEDGFFRTNEAIFNEFLVRPGVRVER</sequence>
<dbReference type="EMBL" id="CP053586">
    <property type="protein sequence ID" value="WNZ24515.1"/>
    <property type="molecule type" value="Genomic_DNA"/>
</dbReference>
<name>A0AA96WH54_9CYAN</name>
<accession>A0AA96WH54</accession>